<reference evidence="1 2" key="1">
    <citation type="submission" date="2014-04" db="EMBL/GenBank/DDBJ databases">
        <title>Evolutionary Origins and Diversification of the Mycorrhizal Mutualists.</title>
        <authorList>
            <consortium name="DOE Joint Genome Institute"/>
            <consortium name="Mycorrhizal Genomics Consortium"/>
            <person name="Kohler A."/>
            <person name="Kuo A."/>
            <person name="Nagy L.G."/>
            <person name="Floudas D."/>
            <person name="Copeland A."/>
            <person name="Barry K.W."/>
            <person name="Cichocki N."/>
            <person name="Veneault-Fourrey C."/>
            <person name="LaButti K."/>
            <person name="Lindquist E.A."/>
            <person name="Lipzen A."/>
            <person name="Lundell T."/>
            <person name="Morin E."/>
            <person name="Murat C."/>
            <person name="Riley R."/>
            <person name="Ohm R."/>
            <person name="Sun H."/>
            <person name="Tunlid A."/>
            <person name="Henrissat B."/>
            <person name="Grigoriev I.V."/>
            <person name="Hibbett D.S."/>
            <person name="Martin F."/>
        </authorList>
    </citation>
    <scope>NUCLEOTIDE SEQUENCE [LARGE SCALE GENOMIC DNA]</scope>
    <source>
        <strain evidence="1 2">Koide BX008</strain>
    </source>
</reference>
<dbReference type="HOGENOM" id="CLU_2359246_0_0_1"/>
<proteinExistence type="predicted"/>
<name>A0A0C2S392_AMAMK</name>
<evidence type="ECO:0000313" key="2">
    <source>
        <dbReference type="Proteomes" id="UP000054549"/>
    </source>
</evidence>
<organism evidence="1 2">
    <name type="scientific">Amanita muscaria (strain Koide BX008)</name>
    <dbReference type="NCBI Taxonomy" id="946122"/>
    <lineage>
        <taxon>Eukaryota</taxon>
        <taxon>Fungi</taxon>
        <taxon>Dikarya</taxon>
        <taxon>Basidiomycota</taxon>
        <taxon>Agaricomycotina</taxon>
        <taxon>Agaricomycetes</taxon>
        <taxon>Agaricomycetidae</taxon>
        <taxon>Agaricales</taxon>
        <taxon>Pluteineae</taxon>
        <taxon>Amanitaceae</taxon>
        <taxon>Amanita</taxon>
    </lineage>
</organism>
<sequence>MGPQSDISLKVKDIVDLIEKEVVDVDEEEDIDEIQSPPPPPTLSRTELLDLFHQAVPSLLHYGKLFTQNVYKYCAILRREQLATCTQTTLDAFLGI</sequence>
<protein>
    <submittedName>
        <fullName evidence="1">Uncharacterized protein</fullName>
    </submittedName>
</protein>
<dbReference type="EMBL" id="KN818382">
    <property type="protein sequence ID" value="KIL57110.1"/>
    <property type="molecule type" value="Genomic_DNA"/>
</dbReference>
<dbReference type="AlphaFoldDB" id="A0A0C2S392"/>
<evidence type="ECO:0000313" key="1">
    <source>
        <dbReference type="EMBL" id="KIL57110.1"/>
    </source>
</evidence>
<gene>
    <name evidence="1" type="ORF">M378DRAFT_172110</name>
</gene>
<dbReference type="InParanoid" id="A0A0C2S392"/>
<dbReference type="Proteomes" id="UP000054549">
    <property type="component" value="Unassembled WGS sequence"/>
</dbReference>
<accession>A0A0C2S392</accession>
<keyword evidence="2" id="KW-1185">Reference proteome</keyword>